<dbReference type="STRING" id="39060.SAMN05660706_10797"/>
<evidence type="ECO:0000256" key="4">
    <source>
        <dbReference type="ARBA" id="ARBA00012285"/>
    </source>
</evidence>
<evidence type="ECO:0000256" key="1">
    <source>
        <dbReference type="ARBA" id="ARBA00001933"/>
    </source>
</evidence>
<keyword evidence="5" id="KW-0169">Cobalamin biosynthesis</keyword>
<keyword evidence="12" id="KW-1185">Reference proteome</keyword>
<sequence length="364" mass="40631">MIYTEYRHGGDVFGAARKFNRQPREIYDFSANINPLGPSHQALKAIKDNLDLISHYPDPRCAELRMALSRYLDIPPANMLLGNGASELIYLLARVLAFRRAVVCSPTFVEYGAAVVAAGGTVVEVPMEERDNFTLPVSKIKKSLREADSVFICNPNNPTGRAEKKPIIQTVIKEAQDRNAVVVVDEAFIDFVERREQYSVMSLLPKYSKLVVLYSMTKFFGIPGLRLGVLLGTDSLVKRLEPAKDPWNVNMLAQIAGTAALADTKYMEETRQLVWQEREFLFRAITRIPGLQAFPGDANYLLIKIEDDRISSSVLAERTAQRGVLVRDCANFAGLGHNYIRVAVKTRRENVALLNALAKAVKGE</sequence>
<evidence type="ECO:0000259" key="10">
    <source>
        <dbReference type="Pfam" id="PF00155"/>
    </source>
</evidence>
<dbReference type="UniPathway" id="UPA00148"/>
<evidence type="ECO:0000256" key="8">
    <source>
        <dbReference type="ARBA" id="ARBA00029996"/>
    </source>
</evidence>
<dbReference type="CDD" id="cd00609">
    <property type="entry name" value="AAT_like"/>
    <property type="match status" value="1"/>
</dbReference>
<dbReference type="InterPro" id="IPR005860">
    <property type="entry name" value="CobD"/>
</dbReference>
<dbReference type="GO" id="GO:0030170">
    <property type="term" value="F:pyridoxal phosphate binding"/>
    <property type="evidence" value="ECO:0007669"/>
    <property type="project" value="InterPro"/>
</dbReference>
<dbReference type="AlphaFoldDB" id="A0A1I6D924"/>
<dbReference type="PANTHER" id="PTHR42885:SF1">
    <property type="entry name" value="THREONINE-PHOSPHATE DECARBOXYLASE"/>
    <property type="match status" value="1"/>
</dbReference>
<dbReference type="OrthoDB" id="9813612at2"/>
<comment type="pathway">
    <text evidence="3">Cofactor biosynthesis; adenosylcobalamin biosynthesis.</text>
</comment>
<dbReference type="PANTHER" id="PTHR42885">
    <property type="entry name" value="HISTIDINOL-PHOSPHATE AMINOTRANSFERASE-RELATED"/>
    <property type="match status" value="1"/>
</dbReference>
<protein>
    <recommendedName>
        <fullName evidence="4">threonine-phosphate decarboxylase</fullName>
        <ecNumber evidence="4">4.1.1.81</ecNumber>
    </recommendedName>
    <alternativeName>
        <fullName evidence="8">L-threonine-O-3-phosphate decarboxylase</fullName>
    </alternativeName>
</protein>
<accession>A0A1I6D924</accession>
<dbReference type="PROSITE" id="PS00105">
    <property type="entry name" value="AA_TRANSFER_CLASS_1"/>
    <property type="match status" value="1"/>
</dbReference>
<evidence type="ECO:0000256" key="2">
    <source>
        <dbReference type="ARBA" id="ARBA00003444"/>
    </source>
</evidence>
<keyword evidence="7" id="KW-0456">Lyase</keyword>
<evidence type="ECO:0000256" key="9">
    <source>
        <dbReference type="ARBA" id="ARBA00048531"/>
    </source>
</evidence>
<comment type="catalytic activity">
    <reaction evidence="9">
        <text>O-phospho-L-threonine + H(+) = (R)-1-aminopropan-2-yl phosphate + CO2</text>
        <dbReference type="Rhea" id="RHEA:11492"/>
        <dbReference type="ChEBI" id="CHEBI:15378"/>
        <dbReference type="ChEBI" id="CHEBI:16526"/>
        <dbReference type="ChEBI" id="CHEBI:58563"/>
        <dbReference type="ChEBI" id="CHEBI:58675"/>
        <dbReference type="EC" id="4.1.1.81"/>
    </reaction>
</comment>
<feature type="domain" description="Aminotransferase class I/classII large" evidence="10">
    <location>
        <begin position="26"/>
        <end position="354"/>
    </location>
</feature>
<dbReference type="SUPFAM" id="SSF53383">
    <property type="entry name" value="PLP-dependent transferases"/>
    <property type="match status" value="1"/>
</dbReference>
<dbReference type="EMBL" id="FOYM01000007">
    <property type="protein sequence ID" value="SFR01970.1"/>
    <property type="molecule type" value="Genomic_DNA"/>
</dbReference>
<evidence type="ECO:0000256" key="5">
    <source>
        <dbReference type="ARBA" id="ARBA00022573"/>
    </source>
</evidence>
<dbReference type="InterPro" id="IPR004838">
    <property type="entry name" value="NHTrfase_class1_PyrdxlP-BS"/>
</dbReference>
<dbReference type="NCBIfam" id="TIGR01140">
    <property type="entry name" value="L_thr_O3P_dcar"/>
    <property type="match status" value="1"/>
</dbReference>
<comment type="cofactor">
    <cofactor evidence="1">
        <name>pyridoxal 5'-phosphate</name>
        <dbReference type="ChEBI" id="CHEBI:597326"/>
    </cofactor>
</comment>
<reference evidence="12" key="1">
    <citation type="submission" date="2016-10" db="EMBL/GenBank/DDBJ databases">
        <authorList>
            <person name="Varghese N."/>
            <person name="Submissions S."/>
        </authorList>
    </citation>
    <scope>NUCLEOTIDE SEQUENCE [LARGE SCALE GENOMIC DNA]</scope>
    <source>
        <strain evidence="12">DSM 3669</strain>
    </source>
</reference>
<dbReference type="EC" id="4.1.1.81" evidence="4"/>
<dbReference type="RefSeq" id="WP_092482534.1">
    <property type="nucleotide sequence ID" value="NZ_FOYM01000007.1"/>
</dbReference>
<comment type="function">
    <text evidence="2">Decarboxylates L-threonine-O-3-phosphate to yield (R)-1-amino-2-propanol O-2-phosphate, the precursor for the linkage between the nucleotide loop and the corrin ring in cobalamin.</text>
</comment>
<dbReference type="GO" id="GO:0048472">
    <property type="term" value="F:threonine-phosphate decarboxylase activity"/>
    <property type="evidence" value="ECO:0007669"/>
    <property type="project" value="UniProtKB-EC"/>
</dbReference>
<proteinExistence type="predicted"/>
<gene>
    <name evidence="11" type="ORF">SAMN05660706_10797</name>
</gene>
<name>A0A1I6D924_9FIRM</name>
<evidence type="ECO:0000313" key="11">
    <source>
        <dbReference type="EMBL" id="SFR01970.1"/>
    </source>
</evidence>
<dbReference type="GO" id="GO:0009236">
    <property type="term" value="P:cobalamin biosynthetic process"/>
    <property type="evidence" value="ECO:0007669"/>
    <property type="project" value="UniProtKB-UniPathway"/>
</dbReference>
<evidence type="ECO:0000256" key="7">
    <source>
        <dbReference type="ARBA" id="ARBA00023239"/>
    </source>
</evidence>
<dbReference type="Gene3D" id="3.40.640.10">
    <property type="entry name" value="Type I PLP-dependent aspartate aminotransferase-like (Major domain)"/>
    <property type="match status" value="1"/>
</dbReference>
<dbReference type="InterPro" id="IPR015424">
    <property type="entry name" value="PyrdxlP-dep_Trfase"/>
</dbReference>
<dbReference type="Pfam" id="PF00155">
    <property type="entry name" value="Aminotran_1_2"/>
    <property type="match status" value="1"/>
</dbReference>
<organism evidence="11 12">
    <name type="scientific">Desulfoscipio geothermicus DSM 3669</name>
    <dbReference type="NCBI Taxonomy" id="1121426"/>
    <lineage>
        <taxon>Bacteria</taxon>
        <taxon>Bacillati</taxon>
        <taxon>Bacillota</taxon>
        <taxon>Clostridia</taxon>
        <taxon>Eubacteriales</taxon>
        <taxon>Desulfallaceae</taxon>
        <taxon>Desulfoscipio</taxon>
    </lineage>
</organism>
<keyword evidence="6" id="KW-0663">Pyridoxal phosphate</keyword>
<dbReference type="InterPro" id="IPR004839">
    <property type="entry name" value="Aminotransferase_I/II_large"/>
</dbReference>
<dbReference type="InterPro" id="IPR015421">
    <property type="entry name" value="PyrdxlP-dep_Trfase_major"/>
</dbReference>
<dbReference type="InterPro" id="IPR015422">
    <property type="entry name" value="PyrdxlP-dep_Trfase_small"/>
</dbReference>
<evidence type="ECO:0000313" key="12">
    <source>
        <dbReference type="Proteomes" id="UP000199584"/>
    </source>
</evidence>
<evidence type="ECO:0000256" key="6">
    <source>
        <dbReference type="ARBA" id="ARBA00022898"/>
    </source>
</evidence>
<dbReference type="Proteomes" id="UP000199584">
    <property type="component" value="Unassembled WGS sequence"/>
</dbReference>
<dbReference type="Gene3D" id="3.90.1150.10">
    <property type="entry name" value="Aspartate Aminotransferase, domain 1"/>
    <property type="match status" value="1"/>
</dbReference>
<evidence type="ECO:0000256" key="3">
    <source>
        <dbReference type="ARBA" id="ARBA00004953"/>
    </source>
</evidence>